<proteinExistence type="predicted"/>
<evidence type="ECO:0000313" key="2">
    <source>
        <dbReference type="EMBL" id="MBC1501250.1"/>
    </source>
</evidence>
<name>A0A841Z7Q7_9LIST</name>
<sequence>MNWLKKKAKKFKKKAKKAAKKLKKSIKKGIKKVKKAIKRIVKKVKRVIKKIKRVAKKVYKKIKRAVKKVATKVKRAVKKFKRAATKSIKQIHRTAKKVYKKAKTVVQKKIQKVKRSVKKKITTIKKAGLNFLAKAKTKIKVASIVSKIARAKAKVVLKAKLNKASKKYAEKKIANQLRAQKNWKSVCSGTSALGAGFVDGLANNGTFGMVGTLNKNDQAYGDNNLYHIGKILSDIGSIAVGGVGMAGGGALAGVGVGLDVTGAGAVIGVPANIAGVAIASGSAAVATSGTQNIVKDASDLISNIKGSGGKETSSSAEKILGQNAPQISSKTMWQKGKTERVDIENQSPGKNPGNIHYHESNNKKWYYNPADGKFYSDHGFTQVGAPKIQKLLKDPQIKTAIEKGLKMLGN</sequence>
<reference evidence="2 3" key="1">
    <citation type="submission" date="2020-03" db="EMBL/GenBank/DDBJ databases">
        <title>Soil Listeria distribution.</title>
        <authorList>
            <person name="Liao J."/>
            <person name="Wiedmann M."/>
        </authorList>
    </citation>
    <scope>NUCLEOTIDE SEQUENCE [LARGE SCALE GENOMIC DNA]</scope>
    <source>
        <strain evidence="2 3">FSL L7-1523</strain>
    </source>
</reference>
<dbReference type="Gene3D" id="1.20.120.20">
    <property type="entry name" value="Apolipoprotein"/>
    <property type="match status" value="1"/>
</dbReference>
<evidence type="ECO:0000313" key="3">
    <source>
        <dbReference type="Proteomes" id="UP000564536"/>
    </source>
</evidence>
<comment type="caution">
    <text evidence="2">The sequence shown here is derived from an EMBL/GenBank/DDBJ whole genome shotgun (WGS) entry which is preliminary data.</text>
</comment>
<feature type="region of interest" description="Disordered" evidence="1">
    <location>
        <begin position="1"/>
        <end position="25"/>
    </location>
</feature>
<dbReference type="EMBL" id="JAARRL010000019">
    <property type="protein sequence ID" value="MBC1501250.1"/>
    <property type="molecule type" value="Genomic_DNA"/>
</dbReference>
<organism evidence="2 3">
    <name type="scientific">Listeria weihenstephanensis</name>
    <dbReference type="NCBI Taxonomy" id="1006155"/>
    <lineage>
        <taxon>Bacteria</taxon>
        <taxon>Bacillati</taxon>
        <taxon>Bacillota</taxon>
        <taxon>Bacilli</taxon>
        <taxon>Bacillales</taxon>
        <taxon>Listeriaceae</taxon>
        <taxon>Listeria</taxon>
    </lineage>
</organism>
<dbReference type="Proteomes" id="UP000564536">
    <property type="component" value="Unassembled WGS sequence"/>
</dbReference>
<gene>
    <name evidence="2" type="ORF">HB943_11610</name>
</gene>
<evidence type="ECO:0000256" key="1">
    <source>
        <dbReference type="SAM" id="MobiDB-lite"/>
    </source>
</evidence>
<protein>
    <submittedName>
        <fullName evidence="2">Uncharacterized protein</fullName>
    </submittedName>
</protein>
<accession>A0A841Z7Q7</accession>
<dbReference type="AlphaFoldDB" id="A0A841Z7Q7"/>
<dbReference type="RefSeq" id="WP_185426540.1">
    <property type="nucleotide sequence ID" value="NZ_JAARRL010000019.1"/>
</dbReference>
<dbReference type="SUPFAM" id="SSF58113">
    <property type="entry name" value="Apolipoprotein A-I"/>
    <property type="match status" value="1"/>
</dbReference>